<feature type="region of interest" description="Disordered" evidence="1">
    <location>
        <begin position="30"/>
        <end position="64"/>
    </location>
</feature>
<organism evidence="2 3">
    <name type="scientific">Quercus suber</name>
    <name type="common">Cork oak</name>
    <dbReference type="NCBI Taxonomy" id="58331"/>
    <lineage>
        <taxon>Eukaryota</taxon>
        <taxon>Viridiplantae</taxon>
        <taxon>Streptophyta</taxon>
        <taxon>Embryophyta</taxon>
        <taxon>Tracheophyta</taxon>
        <taxon>Spermatophyta</taxon>
        <taxon>Magnoliopsida</taxon>
        <taxon>eudicotyledons</taxon>
        <taxon>Gunneridae</taxon>
        <taxon>Pentapetalae</taxon>
        <taxon>rosids</taxon>
        <taxon>fabids</taxon>
        <taxon>Fagales</taxon>
        <taxon>Fagaceae</taxon>
        <taxon>Quercus</taxon>
    </lineage>
</organism>
<comment type="caution">
    <text evidence="2">The sequence shown here is derived from an EMBL/GenBank/DDBJ whole genome shotgun (WGS) entry which is preliminary data.</text>
</comment>
<feature type="region of interest" description="Disordered" evidence="1">
    <location>
        <begin position="1"/>
        <end position="20"/>
    </location>
</feature>
<dbReference type="EMBL" id="PKMF04000632">
    <property type="protein sequence ID" value="KAK7823463.1"/>
    <property type="molecule type" value="Genomic_DNA"/>
</dbReference>
<dbReference type="Proteomes" id="UP000237347">
    <property type="component" value="Unassembled WGS sequence"/>
</dbReference>
<evidence type="ECO:0000313" key="2">
    <source>
        <dbReference type="EMBL" id="KAK7823463.1"/>
    </source>
</evidence>
<accession>A0AAW0J9Z1</accession>
<sequence length="64" mass="7375">MTKDNKLSPMQAGSFPENELSLRFKNDNIAQFRNDPDPTFQAQTVNPKSLELPHRNRCQQTQNS</sequence>
<evidence type="ECO:0000256" key="1">
    <source>
        <dbReference type="SAM" id="MobiDB-lite"/>
    </source>
</evidence>
<keyword evidence="3" id="KW-1185">Reference proteome</keyword>
<proteinExistence type="predicted"/>
<gene>
    <name evidence="2" type="ORF">CFP56_035440</name>
</gene>
<protein>
    <submittedName>
        <fullName evidence="2">Uncharacterized protein</fullName>
    </submittedName>
</protein>
<reference evidence="2 3" key="1">
    <citation type="journal article" date="2018" name="Sci. Data">
        <title>The draft genome sequence of cork oak.</title>
        <authorList>
            <person name="Ramos A.M."/>
            <person name="Usie A."/>
            <person name="Barbosa P."/>
            <person name="Barros P.M."/>
            <person name="Capote T."/>
            <person name="Chaves I."/>
            <person name="Simoes F."/>
            <person name="Abreu I."/>
            <person name="Carrasquinho I."/>
            <person name="Faro C."/>
            <person name="Guimaraes J.B."/>
            <person name="Mendonca D."/>
            <person name="Nobrega F."/>
            <person name="Rodrigues L."/>
            <person name="Saibo N.J.M."/>
            <person name="Varela M.C."/>
            <person name="Egas C."/>
            <person name="Matos J."/>
            <person name="Miguel C.M."/>
            <person name="Oliveira M.M."/>
            <person name="Ricardo C.P."/>
            <person name="Goncalves S."/>
        </authorList>
    </citation>
    <scope>NUCLEOTIDE SEQUENCE [LARGE SCALE GENOMIC DNA]</scope>
    <source>
        <strain evidence="3">cv. HL8</strain>
    </source>
</reference>
<dbReference type="AlphaFoldDB" id="A0AAW0J9Z1"/>
<name>A0AAW0J9Z1_QUESU</name>
<evidence type="ECO:0000313" key="3">
    <source>
        <dbReference type="Proteomes" id="UP000237347"/>
    </source>
</evidence>